<evidence type="ECO:0000256" key="7">
    <source>
        <dbReference type="ARBA" id="ARBA00023136"/>
    </source>
</evidence>
<dbReference type="AlphaFoldDB" id="A0AAN0M9K7"/>
<feature type="domain" description="Major facilitator superfamily (MFS) profile" evidence="9">
    <location>
        <begin position="17"/>
        <end position="392"/>
    </location>
</feature>
<evidence type="ECO:0000256" key="3">
    <source>
        <dbReference type="ARBA" id="ARBA00007520"/>
    </source>
</evidence>
<evidence type="ECO:0000256" key="8">
    <source>
        <dbReference type="SAM" id="Phobius"/>
    </source>
</evidence>
<feature type="transmembrane region" description="Helical" evidence="8">
    <location>
        <begin position="213"/>
        <end position="232"/>
    </location>
</feature>
<dbReference type="GO" id="GO:0005886">
    <property type="term" value="C:plasma membrane"/>
    <property type="evidence" value="ECO:0007669"/>
    <property type="project" value="UniProtKB-SubCell"/>
</dbReference>
<dbReference type="InterPro" id="IPR036259">
    <property type="entry name" value="MFS_trans_sf"/>
</dbReference>
<keyword evidence="6 8" id="KW-1133">Transmembrane helix</keyword>
<evidence type="ECO:0000256" key="2">
    <source>
        <dbReference type="ARBA" id="ARBA00004651"/>
    </source>
</evidence>
<comment type="function">
    <text evidence="1">Resistance to tetracycline by an active tetracycline efflux. This is an energy-dependent process that decreases the accumulation of the antibiotic in whole cells. This protein functions as a metal-tetracycline/H(+) antiporter.</text>
</comment>
<dbReference type="InterPro" id="IPR001958">
    <property type="entry name" value="Tet-R_TetA/multi-R_MdtG-like"/>
</dbReference>
<feature type="transmembrane region" description="Helical" evidence="8">
    <location>
        <begin position="173"/>
        <end position="192"/>
    </location>
</feature>
<protein>
    <submittedName>
        <fullName evidence="10">MFS transporter</fullName>
    </submittedName>
</protein>
<dbReference type="PROSITE" id="PS00216">
    <property type="entry name" value="SUGAR_TRANSPORT_1"/>
    <property type="match status" value="1"/>
</dbReference>
<feature type="transmembrane region" description="Helical" evidence="8">
    <location>
        <begin position="110"/>
        <end position="137"/>
    </location>
</feature>
<feature type="transmembrane region" description="Helical" evidence="8">
    <location>
        <begin position="278"/>
        <end position="295"/>
    </location>
</feature>
<evidence type="ECO:0000256" key="6">
    <source>
        <dbReference type="ARBA" id="ARBA00022989"/>
    </source>
</evidence>
<evidence type="ECO:0000256" key="5">
    <source>
        <dbReference type="ARBA" id="ARBA00022692"/>
    </source>
</evidence>
<keyword evidence="7 8" id="KW-0472">Membrane</keyword>
<gene>
    <name evidence="10" type="ORF">AABB31_00390</name>
</gene>
<dbReference type="InterPro" id="IPR050189">
    <property type="entry name" value="MFS_Efflux_Transporters"/>
</dbReference>
<keyword evidence="10" id="KW-0614">Plasmid</keyword>
<keyword evidence="4" id="KW-1003">Cell membrane</keyword>
<dbReference type="KEGG" id="yrh:AABB31_00390"/>
<proteinExistence type="inferred from homology"/>
<dbReference type="SUPFAM" id="SSF103473">
    <property type="entry name" value="MFS general substrate transporter"/>
    <property type="match status" value="1"/>
</dbReference>
<accession>A0AAN0M9K7</accession>
<dbReference type="Gene3D" id="1.20.1250.20">
    <property type="entry name" value="MFS general substrate transporter like domains"/>
    <property type="match status" value="1"/>
</dbReference>
<dbReference type="Proteomes" id="UP001470809">
    <property type="component" value="Plasmid pSS1-5"/>
</dbReference>
<organism evidence="10 11">
    <name type="scientific">Yoonia rhodophyticola</name>
    <dbReference type="NCBI Taxonomy" id="3137370"/>
    <lineage>
        <taxon>Bacteria</taxon>
        <taxon>Pseudomonadati</taxon>
        <taxon>Pseudomonadota</taxon>
        <taxon>Alphaproteobacteria</taxon>
        <taxon>Rhodobacterales</taxon>
        <taxon>Paracoccaceae</taxon>
        <taxon>Yoonia</taxon>
    </lineage>
</organism>
<feature type="transmembrane region" description="Helical" evidence="8">
    <location>
        <begin position="55"/>
        <end position="78"/>
    </location>
</feature>
<dbReference type="Pfam" id="PF07690">
    <property type="entry name" value="MFS_1"/>
    <property type="match status" value="1"/>
</dbReference>
<geneLocation type="plasmid" evidence="10 11">
    <name>pSS1-5</name>
</geneLocation>
<sequence length="402" mass="40975">MNPHAHHDPGTSPAIGPTLAVLAISSLTIMANATIAPSLPGLAQAFADVPNVETLLGLLLSLPSLAIILTAGLAGIIADKIGRKPVLYVSLILYALGGASGLVLDTLNGLLIGRIVLGVGVAGAMTIATMLAADLWTGQARMKFMGKQAAVMSMGGIVFLLVGGALAEISWRGAFGIYLLALPFAVLCMANLTDDVMTKPAATAQKVKLDWGICLKIGILGFFTMAVFYLIPTRLPFLLAEIGVTSPAASGAAIAAVTLAGVPASLNFQRIRAKLSPTGIYALGFSSMFIGFAIITTANGYAQIIVGGLFVGAALGFIMPNQNMWLMSSVAPQARGRAAGVLTTFVFAGQFAGPVIAGLLAPSVGLSGLFATFAGALAVVAAIMLVISLLSRQLQSAGKPAE</sequence>
<feature type="transmembrane region" description="Helical" evidence="8">
    <location>
        <begin position="12"/>
        <end position="35"/>
    </location>
</feature>
<dbReference type="PANTHER" id="PTHR43124">
    <property type="entry name" value="PURINE EFFLUX PUMP PBUE"/>
    <property type="match status" value="1"/>
</dbReference>
<evidence type="ECO:0000259" key="9">
    <source>
        <dbReference type="PROSITE" id="PS50850"/>
    </source>
</evidence>
<evidence type="ECO:0000256" key="4">
    <source>
        <dbReference type="ARBA" id="ARBA00022475"/>
    </source>
</evidence>
<dbReference type="CDD" id="cd17473">
    <property type="entry name" value="MFS_arabinose_efflux_permease_like"/>
    <property type="match status" value="1"/>
</dbReference>
<reference evidence="10 11" key="2">
    <citation type="submission" date="2024-08" db="EMBL/GenBank/DDBJ databases">
        <title>Phylogenomic analyses of a clade within the roseobacter group suggest taxonomic reassignments of species of the genera Aestuariivita, Citreicella, Loktanella, Nautella, Pelagibaca, Ruegeria, Thalassobius, Thiobacimonas and Tropicibacter, and the proposal o.</title>
        <authorList>
            <person name="Jeon C.O."/>
        </authorList>
    </citation>
    <scope>NUCLEOTIDE SEQUENCE [LARGE SCALE GENOMIC DNA]</scope>
    <source>
        <strain evidence="10 11">SS1-5</strain>
        <plasmid evidence="10 11">pSS1-5</plasmid>
    </source>
</reference>
<comment type="similarity">
    <text evidence="3">Belongs to the major facilitator superfamily. TCR/Tet family.</text>
</comment>
<feature type="transmembrane region" description="Helical" evidence="8">
    <location>
        <begin position="301"/>
        <end position="318"/>
    </location>
</feature>
<dbReference type="PANTHER" id="PTHR43124:SF3">
    <property type="entry name" value="CHLORAMPHENICOL EFFLUX PUMP RV0191"/>
    <property type="match status" value="1"/>
</dbReference>
<keyword evidence="5 8" id="KW-0812">Transmembrane</keyword>
<feature type="transmembrane region" description="Helical" evidence="8">
    <location>
        <begin position="367"/>
        <end position="390"/>
    </location>
</feature>
<dbReference type="PRINTS" id="PR01035">
    <property type="entry name" value="TCRTETA"/>
</dbReference>
<comment type="subcellular location">
    <subcellularLocation>
        <location evidence="2">Cell membrane</location>
        <topology evidence="2">Multi-pass membrane protein</topology>
    </subcellularLocation>
</comment>
<dbReference type="GO" id="GO:0022857">
    <property type="term" value="F:transmembrane transporter activity"/>
    <property type="evidence" value="ECO:0007669"/>
    <property type="project" value="InterPro"/>
</dbReference>
<dbReference type="InterPro" id="IPR020846">
    <property type="entry name" value="MFS_dom"/>
</dbReference>
<evidence type="ECO:0000256" key="1">
    <source>
        <dbReference type="ARBA" id="ARBA00003279"/>
    </source>
</evidence>
<feature type="transmembrane region" description="Helical" evidence="8">
    <location>
        <begin position="244"/>
        <end position="266"/>
    </location>
</feature>
<dbReference type="PROSITE" id="PS50850">
    <property type="entry name" value="MFS"/>
    <property type="match status" value="1"/>
</dbReference>
<evidence type="ECO:0000313" key="10">
    <source>
        <dbReference type="EMBL" id="WZU65618.1"/>
    </source>
</evidence>
<reference evidence="11" key="1">
    <citation type="submission" date="2024-04" db="EMBL/GenBank/DDBJ databases">
        <title>Phylogenomic analyses of a clade within the roseobacter group suggest taxonomic reassignments of species of the genera Aestuariivita, Citreicella, Loktanella, Nautella, Pelagibaca, Ruegeria, Thalassobius, Thiobacimonas and Tropicibacter, and the proposal o.</title>
        <authorList>
            <person name="Jeon C.O."/>
        </authorList>
    </citation>
    <scope>NUCLEOTIDE SEQUENCE [LARGE SCALE GENOMIC DNA]</scope>
    <source>
        <strain evidence="11">SS1-5</strain>
        <plasmid evidence="11">pSS1-5</plasmid>
    </source>
</reference>
<feature type="transmembrane region" description="Helical" evidence="8">
    <location>
        <begin position="149"/>
        <end position="167"/>
    </location>
</feature>
<evidence type="ECO:0000313" key="11">
    <source>
        <dbReference type="Proteomes" id="UP001470809"/>
    </source>
</evidence>
<feature type="transmembrane region" description="Helical" evidence="8">
    <location>
        <begin position="85"/>
        <end position="104"/>
    </location>
</feature>
<keyword evidence="11" id="KW-1185">Reference proteome</keyword>
<dbReference type="EMBL" id="CP151764">
    <property type="protein sequence ID" value="WZU65618.1"/>
    <property type="molecule type" value="Genomic_DNA"/>
</dbReference>
<dbReference type="InterPro" id="IPR005829">
    <property type="entry name" value="Sugar_transporter_CS"/>
</dbReference>
<dbReference type="RefSeq" id="WP_342074960.1">
    <property type="nucleotide sequence ID" value="NZ_CP151764.2"/>
</dbReference>
<name>A0AAN0M9K7_9RHOB</name>
<feature type="transmembrane region" description="Helical" evidence="8">
    <location>
        <begin position="339"/>
        <end position="361"/>
    </location>
</feature>
<dbReference type="InterPro" id="IPR011701">
    <property type="entry name" value="MFS"/>
</dbReference>